<comment type="similarity">
    <text evidence="2">Belongs to the prokaryotic sulfate-binding protein family.</text>
</comment>
<dbReference type="CDD" id="cd01005">
    <property type="entry name" value="PBP2_CysP"/>
    <property type="match status" value="1"/>
</dbReference>
<evidence type="ECO:0000256" key="6">
    <source>
        <dbReference type="SAM" id="SignalP"/>
    </source>
</evidence>
<protein>
    <submittedName>
        <fullName evidence="7">Sulfate-binding protein</fullName>
    </submittedName>
</protein>
<sequence>MKRTISLSLTAMLGLGAVSTCIPARAHAEETTTLLNVSYDPTREFYKDFNRLFEKKWHAEGHPDISVKTSHGGSGAQARSVLDGVQADVVTLALSIDIDALATHGLLAKDWANRFPHFSSPYTSTIILLVRKGNPKQIHDWSDLIKPGVQVITANPKTGGGARWNYLAAYGWALHQPGGNEQKAREFITALYKHVPVLDSGARGSTNTFIQRHVGDVLIAWENEALLAQRDLGKGEFEIVYPSESILAEPPVAVVDSVVDRHHTREAATAYLNALYTPEAQELIAKHYFRPSDPAVLARYSATFKPLKLFDIRSLGGWATVQKIHFAEGGVFDSIYTPSKQ</sequence>
<accession>A0AAC9KD55</accession>
<dbReference type="NCBIfam" id="TIGR00971">
    <property type="entry name" value="3a0106s03"/>
    <property type="match status" value="1"/>
</dbReference>
<dbReference type="SUPFAM" id="SSF53850">
    <property type="entry name" value="Periplasmic binding protein-like II"/>
    <property type="match status" value="1"/>
</dbReference>
<evidence type="ECO:0000256" key="4">
    <source>
        <dbReference type="ARBA" id="ARBA00022729"/>
    </source>
</evidence>
<proteinExistence type="inferred from homology"/>
<comment type="subcellular location">
    <subcellularLocation>
        <location evidence="1">Periplasm</location>
    </subcellularLocation>
</comment>
<dbReference type="RefSeq" id="WP_072573046.1">
    <property type="nucleotide sequence ID" value="NZ_CP018191.1"/>
</dbReference>
<reference evidence="8" key="1">
    <citation type="submission" date="2016-11" db="EMBL/GenBank/DDBJ databases">
        <title>Comparative genomic and phenotypic analysis of Granulibacter bethesdensis clinical isolates from patients with chronic granulomatous disease.</title>
        <authorList>
            <person name="Zarember K.A."/>
            <person name="Porcella S.F."/>
            <person name="Chu J."/>
            <person name="Ding L."/>
            <person name="Dahlstrom E."/>
            <person name="Barbian K."/>
            <person name="Martens C."/>
            <person name="Sykora L."/>
            <person name="Kramer S."/>
            <person name="Pettinato A.M."/>
            <person name="Hong H."/>
            <person name="Wald G."/>
            <person name="Berg L.J."/>
            <person name="Rogge L.S."/>
            <person name="Greenberg D.E."/>
            <person name="Falcone E.L."/>
            <person name="Neves J.F."/>
            <person name="Simoes M.J."/>
            <person name="Casal M."/>
            <person name="Rodriguez-Lopez F.C."/>
            <person name="Zelazny A."/>
            <person name="Gallin J.I."/>
            <person name="Holland S.M."/>
        </authorList>
    </citation>
    <scope>NUCLEOTIDE SEQUENCE [LARGE SCALE GENOMIC DNA]</scope>
    <source>
        <strain evidence="8">NIH9.1</strain>
    </source>
</reference>
<dbReference type="PANTHER" id="PTHR30368">
    <property type="entry name" value="SULFATE-BINDING PROTEIN"/>
    <property type="match status" value="1"/>
</dbReference>
<dbReference type="InterPro" id="IPR005669">
    <property type="entry name" value="Thiosulph/SO4-bd"/>
</dbReference>
<dbReference type="Gene3D" id="3.40.190.10">
    <property type="entry name" value="Periplasmic binding protein-like II"/>
    <property type="match status" value="2"/>
</dbReference>
<dbReference type="Pfam" id="PF13531">
    <property type="entry name" value="SBP_bac_11"/>
    <property type="match status" value="1"/>
</dbReference>
<feature type="signal peptide" evidence="6">
    <location>
        <begin position="1"/>
        <end position="28"/>
    </location>
</feature>
<feature type="chain" id="PRO_5042161492" evidence="6">
    <location>
        <begin position="29"/>
        <end position="341"/>
    </location>
</feature>
<evidence type="ECO:0000256" key="2">
    <source>
        <dbReference type="ARBA" id="ARBA00006099"/>
    </source>
</evidence>
<dbReference type="AlphaFoldDB" id="A0AAC9KD55"/>
<evidence type="ECO:0000313" key="8">
    <source>
        <dbReference type="Proteomes" id="UP000182373"/>
    </source>
</evidence>
<keyword evidence="4 6" id="KW-0732">Signal</keyword>
<organism evidence="7 8">
    <name type="scientific">Granulibacter bethesdensis</name>
    <dbReference type="NCBI Taxonomy" id="364410"/>
    <lineage>
        <taxon>Bacteria</taxon>
        <taxon>Pseudomonadati</taxon>
        <taxon>Pseudomonadota</taxon>
        <taxon>Alphaproteobacteria</taxon>
        <taxon>Acetobacterales</taxon>
        <taxon>Acetobacteraceae</taxon>
        <taxon>Granulibacter</taxon>
    </lineage>
</organism>
<dbReference type="EMBL" id="CP018191">
    <property type="protein sequence ID" value="APH55213.1"/>
    <property type="molecule type" value="Genomic_DNA"/>
</dbReference>
<evidence type="ECO:0000256" key="1">
    <source>
        <dbReference type="ARBA" id="ARBA00004418"/>
    </source>
</evidence>
<name>A0AAC9KD55_9PROT</name>
<dbReference type="Proteomes" id="UP000182373">
    <property type="component" value="Chromosome"/>
</dbReference>
<keyword evidence="3" id="KW-0813">Transport</keyword>
<dbReference type="NCBIfam" id="NF008106">
    <property type="entry name" value="PRK10852.1"/>
    <property type="match status" value="1"/>
</dbReference>
<dbReference type="GO" id="GO:0042597">
    <property type="term" value="C:periplasmic space"/>
    <property type="evidence" value="ECO:0007669"/>
    <property type="project" value="UniProtKB-SubCell"/>
</dbReference>
<evidence type="ECO:0000313" key="7">
    <source>
        <dbReference type="EMBL" id="APH55213.1"/>
    </source>
</evidence>
<gene>
    <name evidence="7" type="ORF">GbCGDNIH9_1896</name>
</gene>
<keyword evidence="5" id="KW-0574">Periplasm</keyword>
<dbReference type="GO" id="GO:0140104">
    <property type="term" value="F:molecular carrier activity"/>
    <property type="evidence" value="ECO:0007669"/>
    <property type="project" value="InterPro"/>
</dbReference>
<evidence type="ECO:0000256" key="5">
    <source>
        <dbReference type="ARBA" id="ARBA00022764"/>
    </source>
</evidence>
<dbReference type="GO" id="GO:1902358">
    <property type="term" value="P:sulfate transmembrane transport"/>
    <property type="evidence" value="ECO:0007669"/>
    <property type="project" value="InterPro"/>
</dbReference>
<evidence type="ECO:0000256" key="3">
    <source>
        <dbReference type="ARBA" id="ARBA00022448"/>
    </source>
</evidence>
<dbReference type="PANTHER" id="PTHR30368:SF2">
    <property type="entry name" value="SULFATE-BINDING PROTEIN"/>
    <property type="match status" value="1"/>
</dbReference>
<dbReference type="NCBIfam" id="NF008022">
    <property type="entry name" value="PRK10752.1"/>
    <property type="match status" value="1"/>
</dbReference>